<evidence type="ECO:0000256" key="4">
    <source>
        <dbReference type="ARBA" id="ARBA00022806"/>
    </source>
</evidence>
<feature type="binding site" evidence="12">
    <location>
        <begin position="25"/>
        <end position="32"/>
    </location>
    <ligand>
        <name>ATP</name>
        <dbReference type="ChEBI" id="CHEBI:30616"/>
    </ligand>
</feature>
<dbReference type="EMBL" id="BAOS01000014">
    <property type="protein sequence ID" value="GAX60753.1"/>
    <property type="molecule type" value="Genomic_DNA"/>
</dbReference>
<dbReference type="InterPro" id="IPR013986">
    <property type="entry name" value="DExx_box_DNA_helicase_dom_sf"/>
</dbReference>
<dbReference type="GO" id="GO:0016887">
    <property type="term" value="F:ATP hydrolysis activity"/>
    <property type="evidence" value="ECO:0007669"/>
    <property type="project" value="RHEA"/>
</dbReference>
<dbReference type="PROSITE" id="PS51198">
    <property type="entry name" value="UVRD_HELICASE_ATP_BIND"/>
    <property type="match status" value="1"/>
</dbReference>
<evidence type="ECO:0000313" key="15">
    <source>
        <dbReference type="EMBL" id="GAX60753.1"/>
    </source>
</evidence>
<dbReference type="Proteomes" id="UP000218542">
    <property type="component" value="Unassembled WGS sequence"/>
</dbReference>
<dbReference type="Gene3D" id="1.10.10.160">
    <property type="match status" value="1"/>
</dbReference>
<evidence type="ECO:0000256" key="7">
    <source>
        <dbReference type="ARBA" id="ARBA00023235"/>
    </source>
</evidence>
<dbReference type="Gene3D" id="1.10.486.10">
    <property type="entry name" value="PCRA, domain 4"/>
    <property type="match status" value="2"/>
</dbReference>
<accession>A0A286TXZ0</accession>
<feature type="domain" description="UvrD-like helicase C-terminal" evidence="14">
    <location>
        <begin position="280"/>
        <end position="602"/>
    </location>
</feature>
<dbReference type="GO" id="GO:0033202">
    <property type="term" value="C:DNA helicase complex"/>
    <property type="evidence" value="ECO:0007669"/>
    <property type="project" value="TreeGrafter"/>
</dbReference>
<proteinExistence type="inferred from homology"/>
<dbReference type="SUPFAM" id="SSF52540">
    <property type="entry name" value="P-loop containing nucleoside triphosphate hydrolases"/>
    <property type="match status" value="1"/>
</dbReference>
<dbReference type="EC" id="5.6.2.4" evidence="9"/>
<evidence type="ECO:0000259" key="14">
    <source>
        <dbReference type="PROSITE" id="PS51217"/>
    </source>
</evidence>
<dbReference type="CDD" id="cd17932">
    <property type="entry name" value="DEXQc_UvrD"/>
    <property type="match status" value="1"/>
</dbReference>
<comment type="catalytic activity">
    <reaction evidence="8">
        <text>Couples ATP hydrolysis with the unwinding of duplex DNA by translocating in the 3'-5' direction.</text>
        <dbReference type="EC" id="5.6.2.4"/>
    </reaction>
</comment>
<dbReference type="Pfam" id="PF00580">
    <property type="entry name" value="UvrD-helicase"/>
    <property type="match status" value="1"/>
</dbReference>
<dbReference type="GO" id="GO:0003677">
    <property type="term" value="F:DNA binding"/>
    <property type="evidence" value="ECO:0007669"/>
    <property type="project" value="UniProtKB-KW"/>
</dbReference>
<evidence type="ECO:0000256" key="1">
    <source>
        <dbReference type="ARBA" id="ARBA00009922"/>
    </source>
</evidence>
<keyword evidence="4 12" id="KW-0347">Helicase</keyword>
<dbReference type="GO" id="GO:0005829">
    <property type="term" value="C:cytosol"/>
    <property type="evidence" value="ECO:0007669"/>
    <property type="project" value="TreeGrafter"/>
</dbReference>
<evidence type="ECO:0000256" key="3">
    <source>
        <dbReference type="ARBA" id="ARBA00022801"/>
    </source>
</evidence>
<evidence type="ECO:0000256" key="11">
    <source>
        <dbReference type="ARBA" id="ARBA00048988"/>
    </source>
</evidence>
<protein>
    <recommendedName>
        <fullName evidence="9">DNA 3'-5' helicase</fullName>
        <ecNumber evidence="9">5.6.2.4</ecNumber>
    </recommendedName>
    <alternativeName>
        <fullName evidence="10">DNA 3'-5' helicase II</fullName>
    </alternativeName>
</protein>
<evidence type="ECO:0000313" key="16">
    <source>
        <dbReference type="Proteomes" id="UP000218542"/>
    </source>
</evidence>
<dbReference type="InterPro" id="IPR000212">
    <property type="entry name" value="DNA_helicase_UvrD/REP"/>
</dbReference>
<name>A0A286TXZ0_9BACT</name>
<evidence type="ECO:0000256" key="5">
    <source>
        <dbReference type="ARBA" id="ARBA00022840"/>
    </source>
</evidence>
<keyword evidence="5 12" id="KW-0067">ATP-binding</keyword>
<keyword evidence="6" id="KW-0238">DNA-binding</keyword>
<keyword evidence="7" id="KW-0413">Isomerase</keyword>
<dbReference type="OrthoDB" id="9810135at2"/>
<dbReference type="PANTHER" id="PTHR11070">
    <property type="entry name" value="UVRD / RECB / PCRA DNA HELICASE FAMILY MEMBER"/>
    <property type="match status" value="1"/>
</dbReference>
<dbReference type="InterPro" id="IPR027417">
    <property type="entry name" value="P-loop_NTPase"/>
</dbReference>
<dbReference type="InterPro" id="IPR014017">
    <property type="entry name" value="DNA_helicase_UvrD-like_C"/>
</dbReference>
<dbReference type="GO" id="GO:0005524">
    <property type="term" value="F:ATP binding"/>
    <property type="evidence" value="ECO:0007669"/>
    <property type="project" value="UniProtKB-UniRule"/>
</dbReference>
<comment type="caution">
    <text evidence="15">The sequence shown here is derived from an EMBL/GenBank/DDBJ whole genome shotgun (WGS) entry which is preliminary data.</text>
</comment>
<organism evidence="15 16">
    <name type="scientific">Candidatus Scalindua japonica</name>
    <dbReference type="NCBI Taxonomy" id="1284222"/>
    <lineage>
        <taxon>Bacteria</taxon>
        <taxon>Pseudomonadati</taxon>
        <taxon>Planctomycetota</taxon>
        <taxon>Candidatus Brocadiia</taxon>
        <taxon>Candidatus Brocadiales</taxon>
        <taxon>Candidatus Scalinduaceae</taxon>
        <taxon>Candidatus Scalindua</taxon>
    </lineage>
</organism>
<comment type="similarity">
    <text evidence="1">Belongs to the helicase family. UvrD subfamily.</text>
</comment>
<evidence type="ECO:0000256" key="9">
    <source>
        <dbReference type="ARBA" id="ARBA00034808"/>
    </source>
</evidence>
<evidence type="ECO:0000256" key="8">
    <source>
        <dbReference type="ARBA" id="ARBA00034617"/>
    </source>
</evidence>
<evidence type="ECO:0000256" key="12">
    <source>
        <dbReference type="PROSITE-ProRule" id="PRU00560"/>
    </source>
</evidence>
<sequence length="690" mass="79475">MPLSLLNEEQLNAATAETGRNIVIASAGTGKTSTIVGRIAHLLNSNVAPQEILLLTFTNKAATEMVERLTRFFPNEVTSRIEAGTFHAICYKLLKKHNPGLLLKQQTELKTLFRSIYEKREFKKLAYKVAEYSANYLYDIYSFYQNTELELGFGDWMRDNYPDHDFYSDIYEDISNEYELMKESYGYINFNDLLIKTRDLLNADLFVNYKEVLVDEYQDTNSLQGSLIDKMDPSSLFCVGDYDQSIFAFNGANINLIGSFSKKFPGAKVFSLKKNYRSTALILSLADRVINFNDRIYPKELIVVRKDDPVSPSLLEFNELFEQYSKVSYMIKGNPSNYEDVAVIFRNNSSADGIEASLRELGIPCKRRGGKSFFDAKEVKILFDMYSFFVNPKDMMAFIHIFEYAKGIGSATAKDIFEALKRLGRGSAYQGILHPDTSIRNPFEKRKVNYQLALFDDFVHLESGSKFSHLELDDKIANSPILKHPKLTDESVRFLNDFYLLYKRIVRTKKPISMVEAISESKIYKYITNILADQRALDRNKKINEEVKERAILNIKRKVSLIKDLTKNYTDNQRFLNSMILGSNELTKGEGVNLLTVHASKGLEFKDVYILDLMDGRFPNRKLANKGGSIDEERRLFYVAVTRAKDGLWLSYAKVDKVKKLRFYPSLFLYEAGLIKNREEHQKLLNEKYK</sequence>
<evidence type="ECO:0000256" key="2">
    <source>
        <dbReference type="ARBA" id="ARBA00022741"/>
    </source>
</evidence>
<dbReference type="InterPro" id="IPR014016">
    <property type="entry name" value="UvrD-like_ATP-bd"/>
</dbReference>
<comment type="catalytic activity">
    <reaction evidence="11">
        <text>ATP + H2O = ADP + phosphate + H(+)</text>
        <dbReference type="Rhea" id="RHEA:13065"/>
        <dbReference type="ChEBI" id="CHEBI:15377"/>
        <dbReference type="ChEBI" id="CHEBI:15378"/>
        <dbReference type="ChEBI" id="CHEBI:30616"/>
        <dbReference type="ChEBI" id="CHEBI:43474"/>
        <dbReference type="ChEBI" id="CHEBI:456216"/>
        <dbReference type="EC" id="5.6.2.4"/>
    </reaction>
</comment>
<feature type="domain" description="UvrD-like helicase ATP-binding" evidence="13">
    <location>
        <begin position="4"/>
        <end position="279"/>
    </location>
</feature>
<keyword evidence="3 12" id="KW-0378">Hydrolase</keyword>
<evidence type="ECO:0000256" key="10">
    <source>
        <dbReference type="ARBA" id="ARBA00034923"/>
    </source>
</evidence>
<gene>
    <name evidence="15" type="ORF">SCALIN_C14_0016</name>
</gene>
<keyword evidence="2 12" id="KW-0547">Nucleotide-binding</keyword>
<evidence type="ECO:0000259" key="13">
    <source>
        <dbReference type="PROSITE" id="PS51198"/>
    </source>
</evidence>
<reference evidence="16" key="1">
    <citation type="journal article" date="2017" name="Environ. Microbiol. Rep.">
        <title>Genetic Diversity of Marine Anaerobic Ammonium-Oxidizing Bacteria as Revealed by Genomic and Proteomic Analyses of 'Candidatus Scalindua japonica'.</title>
        <authorList>
            <person name="Oshiki M."/>
            <person name="Mizuto K."/>
            <person name="Kimura Z."/>
            <person name="Kindaichi T."/>
            <person name="Satoh H."/>
            <person name="Okabe S."/>
        </authorList>
    </citation>
    <scope>NUCLEOTIDE SEQUENCE [LARGE SCALE GENOMIC DNA]</scope>
    <source>
        <strain evidence="16">husup-a2</strain>
    </source>
</reference>
<dbReference type="AlphaFoldDB" id="A0A286TXZ0"/>
<dbReference type="RefSeq" id="WP_096894150.1">
    <property type="nucleotide sequence ID" value="NZ_BAOS01000014.1"/>
</dbReference>
<dbReference type="Pfam" id="PF13361">
    <property type="entry name" value="UvrD_C"/>
    <property type="match status" value="1"/>
</dbReference>
<keyword evidence="16" id="KW-1185">Reference proteome</keyword>
<evidence type="ECO:0000256" key="6">
    <source>
        <dbReference type="ARBA" id="ARBA00023125"/>
    </source>
</evidence>
<dbReference type="GO" id="GO:0000725">
    <property type="term" value="P:recombinational repair"/>
    <property type="evidence" value="ECO:0007669"/>
    <property type="project" value="TreeGrafter"/>
</dbReference>
<dbReference type="Gene3D" id="3.40.50.300">
    <property type="entry name" value="P-loop containing nucleotide triphosphate hydrolases"/>
    <property type="match status" value="3"/>
</dbReference>
<dbReference type="GO" id="GO:0043138">
    <property type="term" value="F:3'-5' DNA helicase activity"/>
    <property type="evidence" value="ECO:0007669"/>
    <property type="project" value="UniProtKB-EC"/>
</dbReference>
<dbReference type="PROSITE" id="PS51217">
    <property type="entry name" value="UVRD_HELICASE_CTER"/>
    <property type="match status" value="1"/>
</dbReference>
<dbReference type="PANTHER" id="PTHR11070:SF2">
    <property type="entry name" value="ATP-DEPENDENT DNA HELICASE SRS2"/>
    <property type="match status" value="1"/>
</dbReference>